<dbReference type="AlphaFoldDB" id="A0A495SCH2"/>
<sequence>MNPDYKKIYTDIIEYKKPEKADVCRRFFEKEKLTALDIISLNNLIFETSEQSDSNPKFRSYNKQTIFYILDYQKRNNLNNSQLALKFKMSRNTISKWRKIFLVK</sequence>
<organism evidence="1 2">
    <name type="scientific">Chryseobacterium defluvii</name>
    <dbReference type="NCBI Taxonomy" id="160396"/>
    <lineage>
        <taxon>Bacteria</taxon>
        <taxon>Pseudomonadati</taxon>
        <taxon>Bacteroidota</taxon>
        <taxon>Flavobacteriia</taxon>
        <taxon>Flavobacteriales</taxon>
        <taxon>Weeksellaceae</taxon>
        <taxon>Chryseobacterium group</taxon>
        <taxon>Chryseobacterium</taxon>
    </lineage>
</organism>
<proteinExistence type="predicted"/>
<dbReference type="EMBL" id="RBXB01000002">
    <property type="protein sequence ID" value="RKS97584.1"/>
    <property type="molecule type" value="Genomic_DNA"/>
</dbReference>
<evidence type="ECO:0000313" key="2">
    <source>
        <dbReference type="Proteomes" id="UP000272428"/>
    </source>
</evidence>
<dbReference type="Proteomes" id="UP000272428">
    <property type="component" value="Unassembled WGS sequence"/>
</dbReference>
<evidence type="ECO:0000313" key="1">
    <source>
        <dbReference type="EMBL" id="RKS97584.1"/>
    </source>
</evidence>
<dbReference type="RefSeq" id="WP_121461369.1">
    <property type="nucleotide sequence ID" value="NZ_RBXB01000002.1"/>
</dbReference>
<name>A0A495SCH2_9FLAO</name>
<gene>
    <name evidence="1" type="ORF">BCF58_1717</name>
</gene>
<evidence type="ECO:0008006" key="3">
    <source>
        <dbReference type="Google" id="ProtNLM"/>
    </source>
</evidence>
<dbReference type="GO" id="GO:0043565">
    <property type="term" value="F:sequence-specific DNA binding"/>
    <property type="evidence" value="ECO:0007669"/>
    <property type="project" value="InterPro"/>
</dbReference>
<dbReference type="OrthoDB" id="1260127at2"/>
<reference evidence="1 2" key="1">
    <citation type="submission" date="2018-10" db="EMBL/GenBank/DDBJ databases">
        <title>Genomic Encyclopedia of Archaeal and Bacterial Type Strains, Phase II (KMG-II): from individual species to whole genera.</title>
        <authorList>
            <person name="Goeker M."/>
        </authorList>
    </citation>
    <scope>NUCLEOTIDE SEQUENCE [LARGE SCALE GENOMIC DNA]</scope>
    <source>
        <strain evidence="1 2">DSM 14219</strain>
    </source>
</reference>
<accession>A0A495SCH2</accession>
<protein>
    <recommendedName>
        <fullName evidence="3">Transposase</fullName>
    </recommendedName>
</protein>
<comment type="caution">
    <text evidence="1">The sequence shown here is derived from an EMBL/GenBank/DDBJ whole genome shotgun (WGS) entry which is preliminary data.</text>
</comment>
<dbReference type="InterPro" id="IPR010921">
    <property type="entry name" value="Trp_repressor/repl_initiator"/>
</dbReference>
<dbReference type="SUPFAM" id="SSF48295">
    <property type="entry name" value="TrpR-like"/>
    <property type="match status" value="1"/>
</dbReference>
<keyword evidence="2" id="KW-1185">Reference proteome</keyword>